<name>M5RAH0_9BACT</name>
<gene>
    <name evidence="1" type="ORF">RMSM_06592</name>
</gene>
<dbReference type="AlphaFoldDB" id="M5RAH0"/>
<keyword evidence="2" id="KW-1185">Reference proteome</keyword>
<dbReference type="Proteomes" id="UP000011991">
    <property type="component" value="Unassembled WGS sequence"/>
</dbReference>
<evidence type="ECO:0000313" key="2">
    <source>
        <dbReference type="Proteomes" id="UP000011991"/>
    </source>
</evidence>
<dbReference type="EMBL" id="ANOG01000952">
    <property type="protein sequence ID" value="EMI16498.1"/>
    <property type="molecule type" value="Genomic_DNA"/>
</dbReference>
<evidence type="ECO:0000313" key="1">
    <source>
        <dbReference type="EMBL" id="EMI16498.1"/>
    </source>
</evidence>
<comment type="caution">
    <text evidence="1">The sequence shown here is derived from an EMBL/GenBank/DDBJ whole genome shotgun (WGS) entry which is preliminary data.</text>
</comment>
<sequence length="81" mass="8700">MFSGSPKGHWSLTAVGSAFFGSVQQSLPECCLMAAATHFVHNQGAVSTRSRWRSVLDSLSLVPQQTGNLNDQRHGSVGRDV</sequence>
<protein>
    <submittedName>
        <fullName evidence="1">Uncharacterized protein</fullName>
    </submittedName>
</protein>
<organism evidence="1 2">
    <name type="scientific">Rhodopirellula maiorica SM1</name>
    <dbReference type="NCBI Taxonomy" id="1265738"/>
    <lineage>
        <taxon>Bacteria</taxon>
        <taxon>Pseudomonadati</taxon>
        <taxon>Planctomycetota</taxon>
        <taxon>Planctomycetia</taxon>
        <taxon>Pirellulales</taxon>
        <taxon>Pirellulaceae</taxon>
        <taxon>Novipirellula</taxon>
    </lineage>
</organism>
<reference evidence="1 2" key="1">
    <citation type="journal article" date="2013" name="Mar. Genomics">
        <title>Expression of sulfatases in Rhodopirellula baltica and the diversity of sulfatases in the genus Rhodopirellula.</title>
        <authorList>
            <person name="Wegner C.E."/>
            <person name="Richter-Heitmann T."/>
            <person name="Klindworth A."/>
            <person name="Klockow C."/>
            <person name="Richter M."/>
            <person name="Achstetter T."/>
            <person name="Glockner F.O."/>
            <person name="Harder J."/>
        </authorList>
    </citation>
    <scope>NUCLEOTIDE SEQUENCE [LARGE SCALE GENOMIC DNA]</scope>
    <source>
        <strain evidence="1 2">SM1</strain>
    </source>
</reference>
<accession>M5RAH0</accession>
<proteinExistence type="predicted"/>